<dbReference type="EMBL" id="JAGTJS010000043">
    <property type="protein sequence ID" value="KAH7228643.1"/>
    <property type="molecule type" value="Genomic_DNA"/>
</dbReference>
<feature type="compositionally biased region" description="Polar residues" evidence="1">
    <location>
        <begin position="214"/>
        <end position="238"/>
    </location>
</feature>
<organism evidence="2 3">
    <name type="scientific">Fusarium solani</name>
    <name type="common">Filamentous fungus</name>
    <dbReference type="NCBI Taxonomy" id="169388"/>
    <lineage>
        <taxon>Eukaryota</taxon>
        <taxon>Fungi</taxon>
        <taxon>Dikarya</taxon>
        <taxon>Ascomycota</taxon>
        <taxon>Pezizomycotina</taxon>
        <taxon>Sordariomycetes</taxon>
        <taxon>Hypocreomycetidae</taxon>
        <taxon>Hypocreales</taxon>
        <taxon>Nectriaceae</taxon>
        <taxon>Fusarium</taxon>
        <taxon>Fusarium solani species complex</taxon>
    </lineage>
</organism>
<accession>A0A9P9FZW3</accession>
<gene>
    <name evidence="2" type="ORF">B0J15DRAFT_473271</name>
</gene>
<reference evidence="2" key="1">
    <citation type="journal article" date="2021" name="Nat. Commun.">
        <title>Genetic determinants of endophytism in the Arabidopsis root mycobiome.</title>
        <authorList>
            <person name="Mesny F."/>
            <person name="Miyauchi S."/>
            <person name="Thiergart T."/>
            <person name="Pickel B."/>
            <person name="Atanasova L."/>
            <person name="Karlsson M."/>
            <person name="Huettel B."/>
            <person name="Barry K.W."/>
            <person name="Haridas S."/>
            <person name="Chen C."/>
            <person name="Bauer D."/>
            <person name="Andreopoulos W."/>
            <person name="Pangilinan J."/>
            <person name="LaButti K."/>
            <person name="Riley R."/>
            <person name="Lipzen A."/>
            <person name="Clum A."/>
            <person name="Drula E."/>
            <person name="Henrissat B."/>
            <person name="Kohler A."/>
            <person name="Grigoriev I.V."/>
            <person name="Martin F.M."/>
            <person name="Hacquard S."/>
        </authorList>
    </citation>
    <scope>NUCLEOTIDE SEQUENCE</scope>
    <source>
        <strain evidence="2">FSSC 5 MPI-SDFR-AT-0091</strain>
    </source>
</reference>
<keyword evidence="3" id="KW-1185">Reference proteome</keyword>
<evidence type="ECO:0000313" key="3">
    <source>
        <dbReference type="Proteomes" id="UP000736672"/>
    </source>
</evidence>
<feature type="region of interest" description="Disordered" evidence="1">
    <location>
        <begin position="203"/>
        <end position="283"/>
    </location>
</feature>
<protein>
    <submittedName>
        <fullName evidence="2">Uncharacterized protein</fullName>
    </submittedName>
</protein>
<evidence type="ECO:0000256" key="1">
    <source>
        <dbReference type="SAM" id="MobiDB-lite"/>
    </source>
</evidence>
<sequence>MPQSIWYLALSSQGEEEPHSGTHTDIAFESRWPPQSHTEGFLREPFHSIRARGKGNRTDQWCIYRTADGRDVPTAAIEYKAPHKLNRHEIARGLNTGPYPDIQPDRDIINQQAKPGEEFDFDAKWLATAVIMQLFSYMVGKGMQYRYICTGGVFIFLHIPDNDPSMVYYFTSVPSMDRDDERSNSQDSIYRTAVAHVFAFVLHRRRRNPGTPKPTDSQRSKSNNPGADSHDSPSPSQRRANRRNPPRDSSAKSGGKQLQDGQSGSQSNSCGSGQRSSSVRQRMQDRPYCTHTCLHGVAFGGPMDRECPNFADHGNTHIDQGEFRRAMRQQLAVDRDKDADCMPLFLVGSRGSLFKLRLSSYGYTLVAKGVEAMDAEQLRHENRMYDHAGGLQGQYVPVWLGTINLVEPYYFDGGVYTHFMLMGYGGRSILSEVKSIDSGMAD</sequence>
<evidence type="ECO:0000313" key="2">
    <source>
        <dbReference type="EMBL" id="KAH7228643.1"/>
    </source>
</evidence>
<feature type="compositionally biased region" description="Low complexity" evidence="1">
    <location>
        <begin position="253"/>
        <end position="281"/>
    </location>
</feature>
<comment type="caution">
    <text evidence="2">The sequence shown here is derived from an EMBL/GenBank/DDBJ whole genome shotgun (WGS) entry which is preliminary data.</text>
</comment>
<dbReference type="OrthoDB" id="2156052at2759"/>
<name>A0A9P9FZW3_FUSSL</name>
<dbReference type="Proteomes" id="UP000736672">
    <property type="component" value="Unassembled WGS sequence"/>
</dbReference>
<proteinExistence type="predicted"/>
<dbReference type="AlphaFoldDB" id="A0A9P9FZW3"/>